<dbReference type="EMBL" id="CP104965">
    <property type="protein sequence ID" value="UXN68833.1"/>
    <property type="molecule type" value="Genomic_DNA"/>
</dbReference>
<keyword evidence="1" id="KW-1133">Transmembrane helix</keyword>
<accession>A0ABY6CFL2</accession>
<sequence length="41" mass="4425">MQRKRAIAIAIEQSQAKQARLVLAASMLLLPAALLLLLISP</sequence>
<organism evidence="2 3">
    <name type="scientific">Devosia neptuniae</name>
    <dbReference type="NCBI Taxonomy" id="191302"/>
    <lineage>
        <taxon>Bacteria</taxon>
        <taxon>Pseudomonadati</taxon>
        <taxon>Pseudomonadota</taxon>
        <taxon>Alphaproteobacteria</taxon>
        <taxon>Hyphomicrobiales</taxon>
        <taxon>Devosiaceae</taxon>
        <taxon>Devosia</taxon>
    </lineage>
</organism>
<gene>
    <name evidence="2" type="ORF">N8A98_16490</name>
</gene>
<reference evidence="2 3" key="1">
    <citation type="submission" date="2022-09" db="EMBL/GenBank/DDBJ databases">
        <title>Interaction between co-microsymbionts with complementary sets of symbiotic genes in legume-rhizobium systems.</title>
        <authorList>
            <person name="Safronova V."/>
            <person name="Sazanova A."/>
            <person name="Afonin A."/>
            <person name="Chirak E."/>
        </authorList>
    </citation>
    <scope>NUCLEOTIDE SEQUENCE [LARGE SCALE GENOMIC DNA]</scope>
    <source>
        <strain evidence="2 3">A18/4-1</strain>
    </source>
</reference>
<feature type="transmembrane region" description="Helical" evidence="1">
    <location>
        <begin position="21"/>
        <end position="39"/>
    </location>
</feature>
<dbReference type="RefSeq" id="WP_262166881.1">
    <property type="nucleotide sequence ID" value="NZ_CP104965.1"/>
</dbReference>
<proteinExistence type="predicted"/>
<protein>
    <submittedName>
        <fullName evidence="2">Uncharacterized protein</fullName>
    </submittedName>
</protein>
<name>A0ABY6CFL2_9HYPH</name>
<evidence type="ECO:0000256" key="1">
    <source>
        <dbReference type="SAM" id="Phobius"/>
    </source>
</evidence>
<dbReference type="Proteomes" id="UP001061862">
    <property type="component" value="Chromosome"/>
</dbReference>
<evidence type="ECO:0000313" key="2">
    <source>
        <dbReference type="EMBL" id="UXN68833.1"/>
    </source>
</evidence>
<keyword evidence="3" id="KW-1185">Reference proteome</keyword>
<keyword evidence="1" id="KW-0812">Transmembrane</keyword>
<keyword evidence="1" id="KW-0472">Membrane</keyword>
<evidence type="ECO:0000313" key="3">
    <source>
        <dbReference type="Proteomes" id="UP001061862"/>
    </source>
</evidence>